<evidence type="ECO:0000313" key="2">
    <source>
        <dbReference type="EMBL" id="CAH2300898.1"/>
    </source>
</evidence>
<dbReference type="Proteomes" id="UP001295444">
    <property type="component" value="Chromosome 06"/>
</dbReference>
<gene>
    <name evidence="2" type="ORF">PECUL_23A007590</name>
</gene>
<reference evidence="2" key="1">
    <citation type="submission" date="2022-03" db="EMBL/GenBank/DDBJ databases">
        <authorList>
            <person name="Alioto T."/>
            <person name="Alioto T."/>
            <person name="Gomez Garrido J."/>
        </authorList>
    </citation>
    <scope>NUCLEOTIDE SEQUENCE</scope>
</reference>
<feature type="region of interest" description="Disordered" evidence="1">
    <location>
        <begin position="11"/>
        <end position="134"/>
    </location>
</feature>
<feature type="compositionally biased region" description="Basic residues" evidence="1">
    <location>
        <begin position="63"/>
        <end position="75"/>
    </location>
</feature>
<evidence type="ECO:0000256" key="1">
    <source>
        <dbReference type="SAM" id="MobiDB-lite"/>
    </source>
</evidence>
<keyword evidence="3" id="KW-1185">Reference proteome</keyword>
<proteinExistence type="predicted"/>
<name>A0AAD1SG64_PELCU</name>
<feature type="compositionally biased region" description="Polar residues" evidence="1">
    <location>
        <begin position="77"/>
        <end position="89"/>
    </location>
</feature>
<accession>A0AAD1SG64</accession>
<feature type="non-terminal residue" evidence="2">
    <location>
        <position position="134"/>
    </location>
</feature>
<dbReference type="AlphaFoldDB" id="A0AAD1SG64"/>
<dbReference type="EMBL" id="OW240917">
    <property type="protein sequence ID" value="CAH2300898.1"/>
    <property type="molecule type" value="Genomic_DNA"/>
</dbReference>
<organism evidence="2 3">
    <name type="scientific">Pelobates cultripes</name>
    <name type="common">Western spadefoot toad</name>
    <dbReference type="NCBI Taxonomy" id="61616"/>
    <lineage>
        <taxon>Eukaryota</taxon>
        <taxon>Metazoa</taxon>
        <taxon>Chordata</taxon>
        <taxon>Craniata</taxon>
        <taxon>Vertebrata</taxon>
        <taxon>Euteleostomi</taxon>
        <taxon>Amphibia</taxon>
        <taxon>Batrachia</taxon>
        <taxon>Anura</taxon>
        <taxon>Pelobatoidea</taxon>
        <taxon>Pelobatidae</taxon>
        <taxon>Pelobates</taxon>
    </lineage>
</organism>
<protein>
    <submittedName>
        <fullName evidence="2">Uncharacterized protein</fullName>
    </submittedName>
</protein>
<evidence type="ECO:0000313" key="3">
    <source>
        <dbReference type="Proteomes" id="UP001295444"/>
    </source>
</evidence>
<sequence>MIAAAVAASMEKAFAKSFQSEQDASKPIPKRAHYGADSEDSDSSRERSHPPKRHWKGEAMGPRKSKGKALAKCKRATSLSAQRPAQASSGEEDEGPTHALVMVDEWQAAASDQEESDWDSAANSDPYLVREQTL</sequence>